<feature type="compositionally biased region" description="Basic and acidic residues" evidence="1">
    <location>
        <begin position="106"/>
        <end position="148"/>
    </location>
</feature>
<dbReference type="RefSeq" id="WP_114694276.1">
    <property type="nucleotide sequence ID" value="NZ_QQOH01000001.1"/>
</dbReference>
<evidence type="ECO:0000313" key="4">
    <source>
        <dbReference type="Proteomes" id="UP000253769"/>
    </source>
</evidence>
<feature type="region of interest" description="Disordered" evidence="1">
    <location>
        <begin position="89"/>
        <end position="174"/>
    </location>
</feature>
<gene>
    <name evidence="3" type="ORF">DV711_03610</name>
</gene>
<feature type="domain" description="eCIS core" evidence="2">
    <location>
        <begin position="209"/>
        <end position="285"/>
    </location>
</feature>
<reference evidence="3 4" key="1">
    <citation type="submission" date="2018-07" db="EMBL/GenBank/DDBJ databases">
        <title>Motiliproteus coralliicola sp. nov., a bacterium isolated from Coral.</title>
        <authorList>
            <person name="Wang G."/>
        </authorList>
    </citation>
    <scope>NUCLEOTIDE SEQUENCE [LARGE SCALE GENOMIC DNA]</scope>
    <source>
        <strain evidence="3 4">C34</strain>
    </source>
</reference>
<dbReference type="Proteomes" id="UP000253769">
    <property type="component" value="Unassembled WGS sequence"/>
</dbReference>
<dbReference type="Pfam" id="PF13699">
    <property type="entry name" value="eCIS_core"/>
    <property type="match status" value="1"/>
</dbReference>
<dbReference type="InterPro" id="IPR025295">
    <property type="entry name" value="eCIS_core_dom"/>
</dbReference>
<sequence>MQPSKLPRSATRVRSDQSATLLRAAAVKDGDKVQPGLVRATLKPSRVSSPNDPAEIEADRNADNVMRMKLPDSRIAAVLQGAGQVFRYRSPSDSLMRQNDGEQEEELQRQTDSEQEEELQRQADGEQEEELQRQADPEQEESLQRRVYNEQQNSLQRQAEEEEEESLQRSPTIEAQTADARVAAKAEGGVNLSANLQAEINSATGAGEPLPLSVRRFMEPRFNADFSAIRIHRDSQSARLNKRLSAKAFAYRNHVFFGDNQFRPESDDGKRLIAHELTHSIQQGAAPRQSRAAQTATTAKASISGGRSQSSLQSTQPTSQSPLQASQTLQRTVEVTQRSQPRVQRLGIGDALDYFADKAHHIPGFRMFTLLLGVNPINRSRVERSAANLLRALVEFLPGGHLITQALDNHGVFTRVAGWVNDRLASLSITGGAIRNAVMNFLNSLGWRDIFDLGGVWRRAKRIFTEPIGRIIRFVRGLMSGILRFIKQAILLPLAQLASRTRGWDLLCAVLGRNPITGEPVERNAENLIGGFMRLIGQQEVWENIKRANAIPRAWAWFQGALTGLLGFVGRIPQLVINALNTLGVAELLNLPGIFVRVARSFAGFVLRFIRWAGQQVMGLLRIIFEVVAPGLMPFLRRARGAFGTIIRDPVGFIRNLVRAGILGFRQFSENFLGHLRSSLLNWLTGTLAGAGVYIPQSFSLRELIKFVLSVLGLTWQNIRRKLVRAVGETAVAAMERGFTLVKTLITEGPAALWQKIRESLANLRQLVLEQIMNFVAVRVVQAAIIRLVSMLNPVGAFVQAILAIYNTIMFFVERLRTLVQVARSVINSIVAIAAGRIRPAAARVERAMAGALTLVISFLARLMGLGNVSRVIGTIIERFRQPIDRALNRAVGWIVTQARRLGRFVAQAGVPRDPQQRLRRGLGAAKRVVARLPRNELGEALIRRALALIKTRYGFEVLEPRVRNNRWWVYGRINPEAEADTGMATSDASPEQAAAALPDQIDILDNSNTVQIQNYSRSRRSGAVMQSLYSGRHITLNQARFIQNGNQTTQSLGSGQQVNYSIAAANGDYAPPPRITAIVDSSNPEEAASYNGHRHAFERVKRRWWRGLDSGDAKIQRLIDRGWVLPGDKRGLQGGTTKWRYIHGLFNDEEKRRYGDRPKRKAEMLHAFDTQPNSYRVSEFYRQWDRRIGEQTEIHHLLPLDFGGTNNQTFIPLSRDKHTKNADSIHLAFWNPLKRWLVGLRGQGGSS</sequence>
<accession>A0A369WUF2</accession>
<evidence type="ECO:0000259" key="2">
    <source>
        <dbReference type="Pfam" id="PF13699"/>
    </source>
</evidence>
<comment type="caution">
    <text evidence="3">The sequence shown here is derived from an EMBL/GenBank/DDBJ whole genome shotgun (WGS) entry which is preliminary data.</text>
</comment>
<protein>
    <submittedName>
        <fullName evidence="3">DUF4157 domain-containing protein</fullName>
    </submittedName>
</protein>
<evidence type="ECO:0000313" key="3">
    <source>
        <dbReference type="EMBL" id="RDE24689.1"/>
    </source>
</evidence>
<evidence type="ECO:0000256" key="1">
    <source>
        <dbReference type="SAM" id="MobiDB-lite"/>
    </source>
</evidence>
<dbReference type="EMBL" id="QQOH01000001">
    <property type="protein sequence ID" value="RDE24689.1"/>
    <property type="molecule type" value="Genomic_DNA"/>
</dbReference>
<dbReference type="AlphaFoldDB" id="A0A369WUF2"/>
<feature type="compositionally biased region" description="Low complexity" evidence="1">
    <location>
        <begin position="285"/>
        <end position="330"/>
    </location>
</feature>
<proteinExistence type="predicted"/>
<dbReference type="OrthoDB" id="292792at2"/>
<feature type="region of interest" description="Disordered" evidence="1">
    <location>
        <begin position="280"/>
        <end position="339"/>
    </location>
</feature>
<name>A0A369WUF2_9GAMM</name>
<keyword evidence="4" id="KW-1185">Reference proteome</keyword>
<organism evidence="3 4">
    <name type="scientific">Motiliproteus coralliicola</name>
    <dbReference type="NCBI Taxonomy" id="2283196"/>
    <lineage>
        <taxon>Bacteria</taxon>
        <taxon>Pseudomonadati</taxon>
        <taxon>Pseudomonadota</taxon>
        <taxon>Gammaproteobacteria</taxon>
        <taxon>Oceanospirillales</taxon>
        <taxon>Oceanospirillaceae</taxon>
        <taxon>Motiliproteus</taxon>
    </lineage>
</organism>
<feature type="region of interest" description="Disordered" evidence="1">
    <location>
        <begin position="25"/>
        <end position="63"/>
    </location>
</feature>